<sequence>MVGVETLEFSRESAGVSAKCDWHDSRSFAFAGRVLESWNTDGCALNLPRGTNDGVRAWKQALKSMRELLSDVTFEFSDACALYGSGLESAIGNHDATEQLINDQARIIAEEMGAVCVAR</sequence>
<name>A0A1Q5PYA7_9ACTO</name>
<comment type="caution">
    <text evidence="1">The sequence shown here is derived from an EMBL/GenBank/DDBJ whole genome shotgun (WGS) entry which is preliminary data.</text>
</comment>
<evidence type="ECO:0000313" key="2">
    <source>
        <dbReference type="Proteomes" id="UP000185612"/>
    </source>
</evidence>
<gene>
    <name evidence="1" type="ORF">BSZ40_00305</name>
</gene>
<dbReference type="AlphaFoldDB" id="A0A1Q5PYA7"/>
<organism evidence="1 2">
    <name type="scientific">Buchananella hordeovulneris</name>
    <dbReference type="NCBI Taxonomy" id="52770"/>
    <lineage>
        <taxon>Bacteria</taxon>
        <taxon>Bacillati</taxon>
        <taxon>Actinomycetota</taxon>
        <taxon>Actinomycetes</taxon>
        <taxon>Actinomycetales</taxon>
        <taxon>Actinomycetaceae</taxon>
        <taxon>Buchananella</taxon>
    </lineage>
</organism>
<evidence type="ECO:0000313" key="1">
    <source>
        <dbReference type="EMBL" id="OKL52598.1"/>
    </source>
</evidence>
<proteinExistence type="predicted"/>
<reference evidence="2" key="1">
    <citation type="submission" date="2016-12" db="EMBL/GenBank/DDBJ databases">
        <authorList>
            <person name="Meng X."/>
        </authorList>
    </citation>
    <scope>NUCLEOTIDE SEQUENCE [LARGE SCALE GENOMIC DNA]</scope>
    <source>
        <strain evidence="2">DSM 20732</strain>
    </source>
</reference>
<dbReference type="Proteomes" id="UP000185612">
    <property type="component" value="Unassembled WGS sequence"/>
</dbReference>
<keyword evidence="2" id="KW-1185">Reference proteome</keyword>
<dbReference type="EMBL" id="MQVS01000001">
    <property type="protein sequence ID" value="OKL52598.1"/>
    <property type="molecule type" value="Genomic_DNA"/>
</dbReference>
<protein>
    <submittedName>
        <fullName evidence="1">Uncharacterized protein</fullName>
    </submittedName>
</protein>
<accession>A0A1Q5PYA7</accession>
<dbReference type="InParanoid" id="A0A1Q5PYA7"/>